<dbReference type="Proteomes" id="UP001597011">
    <property type="component" value="Unassembled WGS sequence"/>
</dbReference>
<dbReference type="EMBL" id="JBHTIB010000002">
    <property type="protein sequence ID" value="MFD0834635.1"/>
    <property type="molecule type" value="Genomic_DNA"/>
</dbReference>
<gene>
    <name evidence="2" type="ORF">ACFQ0I_02575</name>
</gene>
<keyword evidence="3" id="KW-1185">Reference proteome</keyword>
<name>A0ABW3BPM7_9FLAO</name>
<evidence type="ECO:0008006" key="4">
    <source>
        <dbReference type="Google" id="ProtNLM"/>
    </source>
</evidence>
<comment type="caution">
    <text evidence="2">The sequence shown here is derived from an EMBL/GenBank/DDBJ whole genome shotgun (WGS) entry which is preliminary data.</text>
</comment>
<feature type="chain" id="PRO_5046007722" description="Secreted protein (Por secretion system target)" evidence="1">
    <location>
        <begin position="26"/>
        <end position="202"/>
    </location>
</feature>
<evidence type="ECO:0000313" key="2">
    <source>
        <dbReference type="EMBL" id="MFD0834635.1"/>
    </source>
</evidence>
<keyword evidence="1" id="KW-0732">Signal</keyword>
<feature type="signal peptide" evidence="1">
    <location>
        <begin position="1"/>
        <end position="25"/>
    </location>
</feature>
<proteinExistence type="predicted"/>
<reference evidence="3" key="1">
    <citation type="journal article" date="2019" name="Int. J. Syst. Evol. Microbiol.">
        <title>The Global Catalogue of Microorganisms (GCM) 10K type strain sequencing project: providing services to taxonomists for standard genome sequencing and annotation.</title>
        <authorList>
            <consortium name="The Broad Institute Genomics Platform"/>
            <consortium name="The Broad Institute Genome Sequencing Center for Infectious Disease"/>
            <person name="Wu L."/>
            <person name="Ma J."/>
        </authorList>
    </citation>
    <scope>NUCLEOTIDE SEQUENCE [LARGE SCALE GENOMIC DNA]</scope>
    <source>
        <strain evidence="3">CCUG 60529</strain>
    </source>
</reference>
<evidence type="ECO:0000256" key="1">
    <source>
        <dbReference type="SAM" id="SignalP"/>
    </source>
</evidence>
<protein>
    <recommendedName>
        <fullName evidence="4">Secreted protein (Por secretion system target)</fullName>
    </recommendedName>
</protein>
<organism evidence="2 3">
    <name type="scientific">Mariniflexile aquimaris</name>
    <dbReference type="NCBI Taxonomy" id="881009"/>
    <lineage>
        <taxon>Bacteria</taxon>
        <taxon>Pseudomonadati</taxon>
        <taxon>Bacteroidota</taxon>
        <taxon>Flavobacteriia</taxon>
        <taxon>Flavobacteriales</taxon>
        <taxon>Flavobacteriaceae</taxon>
        <taxon>Mariniflexile</taxon>
    </lineage>
</organism>
<evidence type="ECO:0000313" key="3">
    <source>
        <dbReference type="Proteomes" id="UP001597011"/>
    </source>
</evidence>
<accession>A0ABW3BPM7</accession>
<dbReference type="RefSeq" id="WP_379939064.1">
    <property type="nucleotide sequence ID" value="NZ_JBHTIB010000002.1"/>
</dbReference>
<sequence>MKNVIKNSKKGILMVTMFATLLSFANEAPFYSIKNDANRTALTLNNVKEGNLLFIKDNNGIVLYKELIQKSGIYTKGFDLTALPNGSYIFELDKDLEIETIPFVVQSNEVTFKKELEKTIFKPFTRVVGNLAFLSKLSLNNEPLKVEIFFNSSDSNATELIYSETITNTVNINRVYKLTGLSNGDYKIVYNTEGRVFTKEIK</sequence>